<evidence type="ECO:0000313" key="5">
    <source>
        <dbReference type="EMBL" id="MCG6504718.1"/>
    </source>
</evidence>
<protein>
    <recommendedName>
        <fullName evidence="4">Peptidase S24/S26A/S26B/S26C domain-containing protein</fullName>
    </recommendedName>
</protein>
<evidence type="ECO:0000313" key="6">
    <source>
        <dbReference type="Proteomes" id="UP001298424"/>
    </source>
</evidence>
<name>A0ABS9NPJ2_9NEIS</name>
<dbReference type="CDD" id="cd06529">
    <property type="entry name" value="S24_LexA-like"/>
    <property type="match status" value="1"/>
</dbReference>
<dbReference type="InterPro" id="IPR036286">
    <property type="entry name" value="LexA/Signal_pep-like_sf"/>
</dbReference>
<keyword evidence="2" id="KW-0238">DNA-binding</keyword>
<accession>A0ABS9NPJ2</accession>
<dbReference type="RefSeq" id="WP_238748250.1">
    <property type="nucleotide sequence ID" value="NZ_JAKOOW010000033.1"/>
</dbReference>
<dbReference type="Gene3D" id="2.10.109.10">
    <property type="entry name" value="Umud Fragment, subunit A"/>
    <property type="match status" value="1"/>
</dbReference>
<feature type="domain" description="Peptidase S24/S26A/S26B/S26C" evidence="4">
    <location>
        <begin position="120"/>
        <end position="224"/>
    </location>
</feature>
<evidence type="ECO:0000259" key="4">
    <source>
        <dbReference type="Pfam" id="PF00717"/>
    </source>
</evidence>
<dbReference type="PANTHER" id="PTHR40661:SF3">
    <property type="entry name" value="FELS-1 PROPHAGE TRANSCRIPTIONAL REGULATOR"/>
    <property type="match status" value="1"/>
</dbReference>
<dbReference type="SUPFAM" id="SSF51306">
    <property type="entry name" value="LexA/Signal peptidase"/>
    <property type="match status" value="1"/>
</dbReference>
<dbReference type="InterPro" id="IPR015927">
    <property type="entry name" value="Peptidase_S24_S26A/B/C"/>
</dbReference>
<keyword evidence="6" id="KW-1185">Reference proteome</keyword>
<evidence type="ECO:0000256" key="1">
    <source>
        <dbReference type="ARBA" id="ARBA00023015"/>
    </source>
</evidence>
<dbReference type="InterPro" id="IPR039418">
    <property type="entry name" value="LexA-like"/>
</dbReference>
<reference evidence="5 6" key="1">
    <citation type="submission" date="2022-02" db="EMBL/GenBank/DDBJ databases">
        <title>Genome sequence data of Kingella unionensis sp. nov. strain CICC 24913 (CCUG 75125).</title>
        <authorList>
            <person name="Xiao M."/>
        </authorList>
    </citation>
    <scope>NUCLEOTIDE SEQUENCE [LARGE SCALE GENOMIC DNA]</scope>
    <source>
        <strain evidence="5 6">CICC 24913</strain>
    </source>
</reference>
<dbReference type="PANTHER" id="PTHR40661">
    <property type="match status" value="1"/>
</dbReference>
<organism evidence="5 6">
    <name type="scientific">Kingella pumchi</name>
    <dbReference type="NCBI Taxonomy" id="2779506"/>
    <lineage>
        <taxon>Bacteria</taxon>
        <taxon>Pseudomonadati</taxon>
        <taxon>Pseudomonadota</taxon>
        <taxon>Betaproteobacteria</taxon>
        <taxon>Neisseriales</taxon>
        <taxon>Neisseriaceae</taxon>
        <taxon>Kingella</taxon>
    </lineage>
</organism>
<sequence>MQTIEETRRGNLKRLIDEYGSQVALSRQINKAPAQISQWLNGAPSTTGKPRSFKASTAREIETLTGKPEGWLDQPRSEDSILPPLESLKAPEDSITFRHRDIWVKCGSGGAVNADFPDIIRTLEIPREYVFLLFGSANVEHLDIVGIKGDSMEPTLPQKGLAFIDTRINYFDGDGIYAFYYSDGTYMKRLQKVPGKLVAHSDNKNYSSFEIDQSGDEPFQIIAKFRAVMPLEICML</sequence>
<comment type="caution">
    <text evidence="5">The sequence shown here is derived from an EMBL/GenBank/DDBJ whole genome shotgun (WGS) entry which is preliminary data.</text>
</comment>
<evidence type="ECO:0000256" key="2">
    <source>
        <dbReference type="ARBA" id="ARBA00023125"/>
    </source>
</evidence>
<evidence type="ECO:0000256" key="3">
    <source>
        <dbReference type="ARBA" id="ARBA00023163"/>
    </source>
</evidence>
<keyword evidence="3" id="KW-0804">Transcription</keyword>
<dbReference type="Pfam" id="PF00717">
    <property type="entry name" value="Peptidase_S24"/>
    <property type="match status" value="1"/>
</dbReference>
<dbReference type="Gene3D" id="1.10.260.40">
    <property type="entry name" value="lambda repressor-like DNA-binding domains"/>
    <property type="match status" value="1"/>
</dbReference>
<dbReference type="EMBL" id="JAKOOW010000033">
    <property type="protein sequence ID" value="MCG6504718.1"/>
    <property type="molecule type" value="Genomic_DNA"/>
</dbReference>
<keyword evidence="1" id="KW-0805">Transcription regulation</keyword>
<dbReference type="Proteomes" id="UP001298424">
    <property type="component" value="Unassembled WGS sequence"/>
</dbReference>
<proteinExistence type="predicted"/>
<gene>
    <name evidence="5" type="ORF">MB824_09435</name>
</gene>
<dbReference type="InterPro" id="IPR010982">
    <property type="entry name" value="Lambda_DNA-bd_dom_sf"/>
</dbReference>